<dbReference type="Gene3D" id="3.40.1280.10">
    <property type="match status" value="1"/>
</dbReference>
<feature type="compositionally biased region" description="Polar residues" evidence="5">
    <location>
        <begin position="63"/>
        <end position="74"/>
    </location>
</feature>
<dbReference type="AlphaFoldDB" id="A0AAD3DRD2"/>
<proteinExistence type="inferred from homology"/>
<name>A0AAD3DRD2_9CHLO</name>
<dbReference type="PANTHER" id="PTHR42786:SF2">
    <property type="entry name" value="TRNA (CYTIDINE_URIDINE-2'-O-)-METHYLTRANSFERASE TRMJ"/>
    <property type="match status" value="1"/>
</dbReference>
<reference evidence="7 8" key="1">
    <citation type="journal article" date="2021" name="Sci. Rep.">
        <title>Genome sequencing of the multicellular alga Astrephomene provides insights into convergent evolution of germ-soma differentiation.</title>
        <authorList>
            <person name="Yamashita S."/>
            <person name="Yamamoto K."/>
            <person name="Matsuzaki R."/>
            <person name="Suzuki S."/>
            <person name="Yamaguchi H."/>
            <person name="Hirooka S."/>
            <person name="Minakuchi Y."/>
            <person name="Miyagishima S."/>
            <person name="Kawachi M."/>
            <person name="Toyoda A."/>
            <person name="Nozaki H."/>
        </authorList>
    </citation>
    <scope>NUCLEOTIDE SEQUENCE [LARGE SCALE GENOMIC DNA]</scope>
    <source>
        <strain evidence="7 8">NIES-4017</strain>
    </source>
</reference>
<feature type="compositionally biased region" description="Pro residues" evidence="5">
    <location>
        <begin position="75"/>
        <end position="92"/>
    </location>
</feature>
<dbReference type="GO" id="GO:0008173">
    <property type="term" value="F:RNA methyltransferase activity"/>
    <property type="evidence" value="ECO:0007669"/>
    <property type="project" value="InterPro"/>
</dbReference>
<dbReference type="Pfam" id="PF00588">
    <property type="entry name" value="SpoU_methylase"/>
    <property type="match status" value="1"/>
</dbReference>
<dbReference type="GO" id="GO:0005829">
    <property type="term" value="C:cytosol"/>
    <property type="evidence" value="ECO:0007669"/>
    <property type="project" value="TreeGrafter"/>
</dbReference>
<sequence length="185" mass="18905">QSSLGMARPHTRFKGCSSHCCGAQHLLNSPVHGLVSRSILCPSAHRTLVTTRSAVLEPDRQFHASSGTPTNHRTQPPPPPPPPSPPPPPPLHHPLLLSDIRVVLVAPKHPANIGAVARACANFECLDLVLVAPRCTDTGALQGAAVNGGGGDGDTAATSGSGGGGVGSEARKVACGDAVLDRMRV</sequence>
<feature type="non-terminal residue" evidence="7">
    <location>
        <position position="185"/>
    </location>
</feature>
<accession>A0AAD3DRD2</accession>
<feature type="region of interest" description="Disordered" evidence="5">
    <location>
        <begin position="57"/>
        <end position="93"/>
    </location>
</feature>
<evidence type="ECO:0000256" key="3">
    <source>
        <dbReference type="ARBA" id="ARBA00022679"/>
    </source>
</evidence>
<dbReference type="InterPro" id="IPR029026">
    <property type="entry name" value="tRNA_m1G_MTases_N"/>
</dbReference>
<dbReference type="EMBL" id="BMAR01000009">
    <property type="protein sequence ID" value="GFR45207.1"/>
    <property type="molecule type" value="Genomic_DNA"/>
</dbReference>
<comment type="similarity">
    <text evidence="1">Belongs to the class IV-like SAM-binding methyltransferase superfamily. RNA methyltransferase TrmH family.</text>
</comment>
<comment type="caution">
    <text evidence="7">The sequence shown here is derived from an EMBL/GenBank/DDBJ whole genome shotgun (WGS) entry which is preliminary data.</text>
</comment>
<feature type="non-terminal residue" evidence="7">
    <location>
        <position position="1"/>
    </location>
</feature>
<dbReference type="InterPro" id="IPR004384">
    <property type="entry name" value="RNA_MeTrfase_TrmJ/LasT"/>
</dbReference>
<dbReference type="InterPro" id="IPR001537">
    <property type="entry name" value="SpoU_MeTrfase"/>
</dbReference>
<keyword evidence="3" id="KW-0808">Transferase</keyword>
<dbReference type="GO" id="GO:0003723">
    <property type="term" value="F:RNA binding"/>
    <property type="evidence" value="ECO:0007669"/>
    <property type="project" value="InterPro"/>
</dbReference>
<evidence type="ECO:0000256" key="4">
    <source>
        <dbReference type="ARBA" id="ARBA00022691"/>
    </source>
</evidence>
<feature type="domain" description="tRNA/rRNA methyltransferase SpoU type" evidence="6">
    <location>
        <begin position="100"/>
        <end position="137"/>
    </location>
</feature>
<keyword evidence="2" id="KW-0489">Methyltransferase</keyword>
<dbReference type="Proteomes" id="UP001054857">
    <property type="component" value="Unassembled WGS sequence"/>
</dbReference>
<dbReference type="GO" id="GO:0002128">
    <property type="term" value="P:tRNA nucleoside ribose methylation"/>
    <property type="evidence" value="ECO:0007669"/>
    <property type="project" value="TreeGrafter"/>
</dbReference>
<feature type="region of interest" description="Disordered" evidence="5">
    <location>
        <begin position="147"/>
        <end position="170"/>
    </location>
</feature>
<evidence type="ECO:0000259" key="6">
    <source>
        <dbReference type="Pfam" id="PF00588"/>
    </source>
</evidence>
<dbReference type="InterPro" id="IPR029028">
    <property type="entry name" value="Alpha/beta_knot_MTases"/>
</dbReference>
<dbReference type="SUPFAM" id="SSF75217">
    <property type="entry name" value="alpha/beta knot"/>
    <property type="match status" value="1"/>
</dbReference>
<keyword evidence="4" id="KW-0949">S-adenosyl-L-methionine</keyword>
<evidence type="ECO:0000256" key="2">
    <source>
        <dbReference type="ARBA" id="ARBA00022603"/>
    </source>
</evidence>
<evidence type="ECO:0000256" key="1">
    <source>
        <dbReference type="ARBA" id="ARBA00007228"/>
    </source>
</evidence>
<keyword evidence="8" id="KW-1185">Reference proteome</keyword>
<evidence type="ECO:0000313" key="7">
    <source>
        <dbReference type="EMBL" id="GFR45207.1"/>
    </source>
</evidence>
<gene>
    <name evidence="7" type="ORF">Agub_g6602</name>
</gene>
<evidence type="ECO:0000313" key="8">
    <source>
        <dbReference type="Proteomes" id="UP001054857"/>
    </source>
</evidence>
<protein>
    <recommendedName>
        <fullName evidence="6">tRNA/rRNA methyltransferase SpoU type domain-containing protein</fullName>
    </recommendedName>
</protein>
<organism evidence="7 8">
    <name type="scientific">Astrephomene gubernaculifera</name>
    <dbReference type="NCBI Taxonomy" id="47775"/>
    <lineage>
        <taxon>Eukaryota</taxon>
        <taxon>Viridiplantae</taxon>
        <taxon>Chlorophyta</taxon>
        <taxon>core chlorophytes</taxon>
        <taxon>Chlorophyceae</taxon>
        <taxon>CS clade</taxon>
        <taxon>Chlamydomonadales</taxon>
        <taxon>Astrephomenaceae</taxon>
        <taxon>Astrephomene</taxon>
    </lineage>
</organism>
<dbReference type="PANTHER" id="PTHR42786">
    <property type="entry name" value="TRNA/RRNA METHYLTRANSFERASE"/>
    <property type="match status" value="1"/>
</dbReference>
<evidence type="ECO:0000256" key="5">
    <source>
        <dbReference type="SAM" id="MobiDB-lite"/>
    </source>
</evidence>